<dbReference type="PANTHER" id="PTHR23232:SF158">
    <property type="entry name" value="KRAB DOMAIN-CONTAINING PROTEIN 5"/>
    <property type="match status" value="1"/>
</dbReference>
<dbReference type="CDD" id="cd07765">
    <property type="entry name" value="KRAB_A-box"/>
    <property type="match status" value="1"/>
</dbReference>
<keyword evidence="3" id="KW-1185">Reference proteome</keyword>
<feature type="domain" description="KRAB" evidence="1">
    <location>
        <begin position="16"/>
        <end position="87"/>
    </location>
</feature>
<dbReference type="PROSITE" id="PS50805">
    <property type="entry name" value="KRAB"/>
    <property type="match status" value="1"/>
</dbReference>
<dbReference type="GO" id="GO:0006355">
    <property type="term" value="P:regulation of DNA-templated transcription"/>
    <property type="evidence" value="ECO:0007669"/>
    <property type="project" value="InterPro"/>
</dbReference>
<dbReference type="InterPro" id="IPR050169">
    <property type="entry name" value="Krueppel_C2H2_ZnF"/>
</dbReference>
<reference evidence="2" key="1">
    <citation type="submission" date="2025-08" db="UniProtKB">
        <authorList>
            <consortium name="Ensembl"/>
        </authorList>
    </citation>
    <scope>IDENTIFICATION</scope>
</reference>
<reference evidence="2" key="2">
    <citation type="submission" date="2025-09" db="UniProtKB">
        <authorList>
            <consortium name="Ensembl"/>
        </authorList>
    </citation>
    <scope>IDENTIFICATION</scope>
</reference>
<sequence length="133" mass="15430">GGLGFPSLSECSTGRLTFSDVAIDFNQEEWECLALGQRELYRDVMLENYENLASLGLVVSKPDLVAFLEQMKNPWDVRRMDTTATYPGRTPRTSYKYDLINFKLKSFLCIKQNLRKMRKCKSQGYFSVSHFFM</sequence>
<dbReference type="PANTHER" id="PTHR23232">
    <property type="entry name" value="KRAB DOMAIN C2H2 ZINC FINGER"/>
    <property type="match status" value="1"/>
</dbReference>
<organism evidence="2 3">
    <name type="scientific">Moschus moschiferus</name>
    <name type="common">Siberian musk deer</name>
    <name type="synonym">Moschus sibiricus</name>
    <dbReference type="NCBI Taxonomy" id="68415"/>
    <lineage>
        <taxon>Eukaryota</taxon>
        <taxon>Metazoa</taxon>
        <taxon>Chordata</taxon>
        <taxon>Craniata</taxon>
        <taxon>Vertebrata</taxon>
        <taxon>Euteleostomi</taxon>
        <taxon>Mammalia</taxon>
        <taxon>Eutheria</taxon>
        <taxon>Laurasiatheria</taxon>
        <taxon>Artiodactyla</taxon>
        <taxon>Ruminantia</taxon>
        <taxon>Pecora</taxon>
        <taxon>Moschidae</taxon>
        <taxon>Moschus</taxon>
    </lineage>
</organism>
<accession>A0A8C6DLC0</accession>
<dbReference type="Ensembl" id="ENSMMST00000018935.1">
    <property type="protein sequence ID" value="ENSMMSP00000017140.1"/>
    <property type="gene ID" value="ENSMMSG00000012982.1"/>
</dbReference>
<dbReference type="GeneTree" id="ENSGT00940000166167"/>
<dbReference type="SMART" id="SM00349">
    <property type="entry name" value="KRAB"/>
    <property type="match status" value="1"/>
</dbReference>
<name>A0A8C6DLC0_MOSMO</name>
<dbReference type="SUPFAM" id="SSF109640">
    <property type="entry name" value="KRAB domain (Kruppel-associated box)"/>
    <property type="match status" value="1"/>
</dbReference>
<dbReference type="InterPro" id="IPR001909">
    <property type="entry name" value="KRAB"/>
</dbReference>
<evidence type="ECO:0000259" key="1">
    <source>
        <dbReference type="PROSITE" id="PS50805"/>
    </source>
</evidence>
<evidence type="ECO:0000313" key="2">
    <source>
        <dbReference type="Ensembl" id="ENSMMSP00000017140.1"/>
    </source>
</evidence>
<dbReference type="AlphaFoldDB" id="A0A8C6DLC0"/>
<dbReference type="Gene3D" id="6.10.140.140">
    <property type="match status" value="1"/>
</dbReference>
<dbReference type="Proteomes" id="UP000694544">
    <property type="component" value="Unplaced"/>
</dbReference>
<evidence type="ECO:0000313" key="3">
    <source>
        <dbReference type="Proteomes" id="UP000694544"/>
    </source>
</evidence>
<dbReference type="Pfam" id="PF01352">
    <property type="entry name" value="KRAB"/>
    <property type="match status" value="1"/>
</dbReference>
<protein>
    <recommendedName>
        <fullName evidence="1">KRAB domain-containing protein</fullName>
    </recommendedName>
</protein>
<proteinExistence type="predicted"/>
<dbReference type="InterPro" id="IPR036051">
    <property type="entry name" value="KRAB_dom_sf"/>
</dbReference>